<organism evidence="7 8">
    <name type="scientific">Sphingomonas hengshuiensis</name>
    <dbReference type="NCBI Taxonomy" id="1609977"/>
    <lineage>
        <taxon>Bacteria</taxon>
        <taxon>Pseudomonadati</taxon>
        <taxon>Pseudomonadota</taxon>
        <taxon>Alphaproteobacteria</taxon>
        <taxon>Sphingomonadales</taxon>
        <taxon>Sphingomonadaceae</taxon>
        <taxon>Sphingomonas</taxon>
    </lineage>
</organism>
<accession>A0A2W4Z188</accession>
<evidence type="ECO:0000259" key="6">
    <source>
        <dbReference type="Pfam" id="PF00535"/>
    </source>
</evidence>
<dbReference type="PANTHER" id="PTHR43646">
    <property type="entry name" value="GLYCOSYLTRANSFERASE"/>
    <property type="match status" value="1"/>
</dbReference>
<keyword evidence="3" id="KW-0328">Glycosyltransferase</keyword>
<evidence type="ECO:0000313" key="7">
    <source>
        <dbReference type="EMBL" id="PZO73569.1"/>
    </source>
</evidence>
<keyword evidence="4 7" id="KW-0808">Transferase</keyword>
<dbReference type="Gene3D" id="3.90.550.10">
    <property type="entry name" value="Spore Coat Polysaccharide Biosynthesis Protein SpsA, Chain A"/>
    <property type="match status" value="1"/>
</dbReference>
<gene>
    <name evidence="7" type="ORF">DI632_14580</name>
</gene>
<dbReference type="AlphaFoldDB" id="A0A2W4Z188"/>
<evidence type="ECO:0000256" key="1">
    <source>
        <dbReference type="ARBA" id="ARBA00004236"/>
    </source>
</evidence>
<keyword evidence="5" id="KW-0472">Membrane</keyword>
<dbReference type="InterPro" id="IPR001173">
    <property type="entry name" value="Glyco_trans_2-like"/>
</dbReference>
<evidence type="ECO:0000256" key="3">
    <source>
        <dbReference type="ARBA" id="ARBA00022676"/>
    </source>
</evidence>
<name>A0A2W4Z188_9SPHN</name>
<sequence>MPAAAGAGGVTRWTFVIAYYNEADFLPATLAALAAQTVPFRLVLVDNGSTDGSDAIARDFAAPGVEVVHLSEARPGKIHALETAMAHLTTEFSAFGDADTYYPPHYLAEAQRAFDADPRTVAVMALGVDASGQRLRRALYAGIVTKILSKQTHTGGYGQAFRTSALVKAGGFSEQLWPYVLLDHEIMQRVAKLGRVVYPFDFWAKPSPRRSDRRRVRWTLAERILYHATPFAAKDWYFHRFLGPRLKARGITHLNLRDKPWETKA</sequence>
<dbReference type="EMBL" id="QFNF01000051">
    <property type="protein sequence ID" value="PZO73569.1"/>
    <property type="molecule type" value="Genomic_DNA"/>
</dbReference>
<dbReference type="SUPFAM" id="SSF53448">
    <property type="entry name" value="Nucleotide-diphospho-sugar transferases"/>
    <property type="match status" value="1"/>
</dbReference>
<dbReference type="GO" id="GO:0005886">
    <property type="term" value="C:plasma membrane"/>
    <property type="evidence" value="ECO:0007669"/>
    <property type="project" value="UniProtKB-SubCell"/>
</dbReference>
<dbReference type="GO" id="GO:0016757">
    <property type="term" value="F:glycosyltransferase activity"/>
    <property type="evidence" value="ECO:0007669"/>
    <property type="project" value="UniProtKB-KW"/>
</dbReference>
<feature type="domain" description="Glycosyltransferase 2-like" evidence="6">
    <location>
        <begin position="15"/>
        <end position="137"/>
    </location>
</feature>
<dbReference type="InterPro" id="IPR029044">
    <property type="entry name" value="Nucleotide-diphossugar_trans"/>
</dbReference>
<comment type="subcellular location">
    <subcellularLocation>
        <location evidence="1">Cell membrane</location>
    </subcellularLocation>
</comment>
<reference evidence="7 8" key="1">
    <citation type="submission" date="2017-08" db="EMBL/GenBank/DDBJ databases">
        <title>Infants hospitalized years apart are colonized by the same room-sourced microbial strains.</title>
        <authorList>
            <person name="Brooks B."/>
            <person name="Olm M.R."/>
            <person name="Firek B.A."/>
            <person name="Baker R."/>
            <person name="Thomas B.C."/>
            <person name="Morowitz M.J."/>
            <person name="Banfield J.F."/>
        </authorList>
    </citation>
    <scope>NUCLEOTIDE SEQUENCE [LARGE SCALE GENOMIC DNA]</scope>
    <source>
        <strain evidence="7">S2_018_000_R3_110</strain>
    </source>
</reference>
<comment type="caution">
    <text evidence="7">The sequence shown here is derived from an EMBL/GenBank/DDBJ whole genome shotgun (WGS) entry which is preliminary data.</text>
</comment>
<evidence type="ECO:0000256" key="2">
    <source>
        <dbReference type="ARBA" id="ARBA00022475"/>
    </source>
</evidence>
<dbReference type="PANTHER" id="PTHR43646:SF2">
    <property type="entry name" value="GLYCOSYLTRANSFERASE 2-LIKE DOMAIN-CONTAINING PROTEIN"/>
    <property type="match status" value="1"/>
</dbReference>
<protein>
    <submittedName>
        <fullName evidence="7">Glycosyl transferase family 2</fullName>
    </submittedName>
</protein>
<evidence type="ECO:0000256" key="5">
    <source>
        <dbReference type="ARBA" id="ARBA00023136"/>
    </source>
</evidence>
<proteinExistence type="predicted"/>
<keyword evidence="2" id="KW-1003">Cell membrane</keyword>
<evidence type="ECO:0000313" key="8">
    <source>
        <dbReference type="Proteomes" id="UP000248614"/>
    </source>
</evidence>
<dbReference type="Pfam" id="PF00535">
    <property type="entry name" value="Glycos_transf_2"/>
    <property type="match status" value="1"/>
</dbReference>
<dbReference type="Proteomes" id="UP000248614">
    <property type="component" value="Unassembled WGS sequence"/>
</dbReference>
<evidence type="ECO:0000256" key="4">
    <source>
        <dbReference type="ARBA" id="ARBA00022679"/>
    </source>
</evidence>